<protein>
    <submittedName>
        <fullName evidence="1">Uncharacterized protein</fullName>
    </submittedName>
</protein>
<gene>
    <name evidence="1" type="ORF">CYMTET_5218</name>
</gene>
<evidence type="ECO:0000313" key="1">
    <source>
        <dbReference type="EMBL" id="KAK3287256.1"/>
    </source>
</evidence>
<reference evidence="1 2" key="1">
    <citation type="journal article" date="2015" name="Genome Biol. Evol.">
        <title>Comparative Genomics of a Bacterivorous Green Alga Reveals Evolutionary Causalities and Consequences of Phago-Mixotrophic Mode of Nutrition.</title>
        <authorList>
            <person name="Burns J.A."/>
            <person name="Paasch A."/>
            <person name="Narechania A."/>
            <person name="Kim E."/>
        </authorList>
    </citation>
    <scope>NUCLEOTIDE SEQUENCE [LARGE SCALE GENOMIC DNA]</scope>
    <source>
        <strain evidence="1 2">PLY_AMNH</strain>
    </source>
</reference>
<proteinExistence type="predicted"/>
<comment type="caution">
    <text evidence="1">The sequence shown here is derived from an EMBL/GenBank/DDBJ whole genome shotgun (WGS) entry which is preliminary data.</text>
</comment>
<organism evidence="1 2">
    <name type="scientific">Cymbomonas tetramitiformis</name>
    <dbReference type="NCBI Taxonomy" id="36881"/>
    <lineage>
        <taxon>Eukaryota</taxon>
        <taxon>Viridiplantae</taxon>
        <taxon>Chlorophyta</taxon>
        <taxon>Pyramimonadophyceae</taxon>
        <taxon>Pyramimonadales</taxon>
        <taxon>Pyramimonadaceae</taxon>
        <taxon>Cymbomonas</taxon>
    </lineage>
</organism>
<sequence length="345" mass="36628">MSAPTTRARRRLLLDSGIDASIRLIPAVRDSPTPSTPPVPIPAAAQANDSEGIKQARALFEGNNEKVVAIYAKRRHRQWAKAVRELALGGKEMDGRRSLLDLIKGCVPPGVRQTLQEERSQLRYLARVDPRPILAKEQRLVRDNRAEDWTPTETSRPKVSGAAYFVMDSKIVEVLGQLTTRLENIEAAIKFQRLGCGGRWGGSFRRGAALAEYGAPAVLTGDESDGIDVSAYGFSVPGSSGVLTELEGLTSQVKAMEAKVGVHLSQVSLLGDDDVGAHRAPVSALSAKSAVTSDAPQHQVVPHMGGSSAGGVPAAGSHYGVPMEEFPGGIDLVCAGAALRAFHDS</sequence>
<evidence type="ECO:0000313" key="2">
    <source>
        <dbReference type="Proteomes" id="UP001190700"/>
    </source>
</evidence>
<name>A0AAE0H1H8_9CHLO</name>
<dbReference type="AlphaFoldDB" id="A0AAE0H1H8"/>
<accession>A0AAE0H1H8</accession>
<dbReference type="Proteomes" id="UP001190700">
    <property type="component" value="Unassembled WGS sequence"/>
</dbReference>
<keyword evidence="2" id="KW-1185">Reference proteome</keyword>
<dbReference type="EMBL" id="LGRX02000937">
    <property type="protein sequence ID" value="KAK3287256.1"/>
    <property type="molecule type" value="Genomic_DNA"/>
</dbReference>